<dbReference type="InterPro" id="IPR036770">
    <property type="entry name" value="Ankyrin_rpt-contain_sf"/>
</dbReference>
<evidence type="ECO:0000256" key="3">
    <source>
        <dbReference type="PROSITE-ProRule" id="PRU00023"/>
    </source>
</evidence>
<sequence>MSLRRILLAVLCGLTFPVLAQTTLGANEPPVFDAARLGTAAEMRKLLEADAAARDARNQLGATPLHLAATNADSGPLKALIAAGADVNARDKEDNTPLHLAAYAGRSEAARLLLEAGAEVNAKSTGGRTPLSLARKARADEAAGIISLWVLKGCRPGKPC</sequence>
<dbReference type="PANTHER" id="PTHR24189">
    <property type="entry name" value="MYOTROPHIN"/>
    <property type="match status" value="1"/>
</dbReference>
<dbReference type="PANTHER" id="PTHR24189:SF50">
    <property type="entry name" value="ANKYRIN REPEAT AND SOCS BOX PROTEIN 2"/>
    <property type="match status" value="1"/>
</dbReference>
<dbReference type="Proteomes" id="UP000662914">
    <property type="component" value="Chromosome"/>
</dbReference>
<evidence type="ECO:0000256" key="4">
    <source>
        <dbReference type="SAM" id="SignalP"/>
    </source>
</evidence>
<evidence type="ECO:0000256" key="1">
    <source>
        <dbReference type="ARBA" id="ARBA00022737"/>
    </source>
</evidence>
<evidence type="ECO:0000313" key="6">
    <source>
        <dbReference type="Proteomes" id="UP000662914"/>
    </source>
</evidence>
<dbReference type="PRINTS" id="PR01415">
    <property type="entry name" value="ANKYRIN"/>
</dbReference>
<name>A0A809R485_9PROT</name>
<feature type="repeat" description="ANK" evidence="3">
    <location>
        <begin position="93"/>
        <end position="125"/>
    </location>
</feature>
<dbReference type="PROSITE" id="PS50297">
    <property type="entry name" value="ANK_REP_REGION"/>
    <property type="match status" value="2"/>
</dbReference>
<dbReference type="EMBL" id="AP021857">
    <property type="protein sequence ID" value="BBO21528.1"/>
    <property type="molecule type" value="Genomic_DNA"/>
</dbReference>
<feature type="chain" id="PRO_5035235933" evidence="4">
    <location>
        <begin position="21"/>
        <end position="160"/>
    </location>
</feature>
<dbReference type="AlphaFoldDB" id="A0A809R485"/>
<evidence type="ECO:0000256" key="2">
    <source>
        <dbReference type="ARBA" id="ARBA00023043"/>
    </source>
</evidence>
<feature type="signal peptide" evidence="4">
    <location>
        <begin position="1"/>
        <end position="20"/>
    </location>
</feature>
<keyword evidence="4" id="KW-0732">Signal</keyword>
<dbReference type="KEGG" id="ddz:DSYM_22270"/>
<keyword evidence="1" id="KW-0677">Repeat</keyword>
<dbReference type="PROSITE" id="PS50088">
    <property type="entry name" value="ANK_REPEAT"/>
    <property type="match status" value="2"/>
</dbReference>
<keyword evidence="2 3" id="KW-0040">ANK repeat</keyword>
<organism evidence="5 6">
    <name type="scientific">Candidatus Desulfobacillus denitrificans</name>
    <dbReference type="NCBI Taxonomy" id="2608985"/>
    <lineage>
        <taxon>Bacteria</taxon>
        <taxon>Pseudomonadati</taxon>
        <taxon>Pseudomonadota</taxon>
        <taxon>Betaproteobacteria</taxon>
        <taxon>Candidatus Desulfobacillus</taxon>
    </lineage>
</organism>
<dbReference type="SMART" id="SM00248">
    <property type="entry name" value="ANK"/>
    <property type="match status" value="2"/>
</dbReference>
<protein>
    <submittedName>
        <fullName evidence="5">Ankyrin repeat domain-containing protein</fullName>
    </submittedName>
</protein>
<dbReference type="SUPFAM" id="SSF48403">
    <property type="entry name" value="Ankyrin repeat"/>
    <property type="match status" value="1"/>
</dbReference>
<dbReference type="InterPro" id="IPR002110">
    <property type="entry name" value="Ankyrin_rpt"/>
</dbReference>
<dbReference type="Pfam" id="PF12796">
    <property type="entry name" value="Ank_2"/>
    <property type="match status" value="1"/>
</dbReference>
<evidence type="ECO:0000313" key="5">
    <source>
        <dbReference type="EMBL" id="BBO21528.1"/>
    </source>
</evidence>
<gene>
    <name evidence="5" type="ORF">DSYM_22270</name>
</gene>
<accession>A0A809R485</accession>
<reference evidence="5" key="1">
    <citation type="journal article" name="DNA Res.">
        <title>The physiological potential of anammox bacteria as revealed by their core genome structure.</title>
        <authorList>
            <person name="Okubo T."/>
            <person name="Toyoda A."/>
            <person name="Fukuhara K."/>
            <person name="Uchiyama I."/>
            <person name="Harigaya Y."/>
            <person name="Kuroiwa M."/>
            <person name="Suzuki T."/>
            <person name="Murakami Y."/>
            <person name="Suwa Y."/>
            <person name="Takami H."/>
        </authorList>
    </citation>
    <scope>NUCLEOTIDE SEQUENCE</scope>
    <source>
        <strain evidence="5">317325-3</strain>
    </source>
</reference>
<dbReference type="InterPro" id="IPR050745">
    <property type="entry name" value="Multifunctional_regulatory"/>
</dbReference>
<feature type="repeat" description="ANK" evidence="3">
    <location>
        <begin position="60"/>
        <end position="92"/>
    </location>
</feature>
<proteinExistence type="predicted"/>
<dbReference type="Gene3D" id="1.25.40.20">
    <property type="entry name" value="Ankyrin repeat-containing domain"/>
    <property type="match status" value="1"/>
</dbReference>